<evidence type="ECO:0000256" key="3">
    <source>
        <dbReference type="SAM" id="Phobius"/>
    </source>
</evidence>
<keyword evidence="3" id="KW-0812">Transmembrane</keyword>
<dbReference type="PANTHER" id="PTHR13318:SF190">
    <property type="entry name" value="PARTNER OF PAIRED, ISOFORM B"/>
    <property type="match status" value="1"/>
</dbReference>
<accession>A0A835SG53</accession>
<keyword evidence="3" id="KW-1133">Transmembrane helix</keyword>
<evidence type="ECO:0000256" key="1">
    <source>
        <dbReference type="ARBA" id="ARBA00004430"/>
    </source>
</evidence>
<comment type="caution">
    <text evidence="4">The sequence shown here is derived from an EMBL/GenBank/DDBJ whole genome shotgun (WGS) entry which is preliminary data.</text>
</comment>
<keyword evidence="3" id="KW-0472">Membrane</keyword>
<protein>
    <submittedName>
        <fullName evidence="4">Uncharacterized protein</fullName>
    </submittedName>
</protein>
<dbReference type="Gene3D" id="3.80.10.10">
    <property type="entry name" value="Ribonuclease Inhibitor"/>
    <property type="match status" value="2"/>
</dbReference>
<organism evidence="4 5">
    <name type="scientific">Chlamydomonas incerta</name>
    <dbReference type="NCBI Taxonomy" id="51695"/>
    <lineage>
        <taxon>Eukaryota</taxon>
        <taxon>Viridiplantae</taxon>
        <taxon>Chlorophyta</taxon>
        <taxon>core chlorophytes</taxon>
        <taxon>Chlorophyceae</taxon>
        <taxon>CS clade</taxon>
        <taxon>Chlamydomonadales</taxon>
        <taxon>Chlamydomonadaceae</taxon>
        <taxon>Chlamydomonas</taxon>
    </lineage>
</organism>
<dbReference type="GO" id="GO:0005930">
    <property type="term" value="C:axoneme"/>
    <property type="evidence" value="ECO:0007669"/>
    <property type="project" value="UniProtKB-SubCell"/>
</dbReference>
<dbReference type="SUPFAM" id="SSF52047">
    <property type="entry name" value="RNI-like"/>
    <property type="match status" value="1"/>
</dbReference>
<gene>
    <name evidence="4" type="ORF">HXX76_015740</name>
</gene>
<dbReference type="PANTHER" id="PTHR13318">
    <property type="entry name" value="PARTNER OF PAIRED, ISOFORM B-RELATED"/>
    <property type="match status" value="1"/>
</dbReference>
<dbReference type="AlphaFoldDB" id="A0A835SG53"/>
<evidence type="ECO:0000256" key="2">
    <source>
        <dbReference type="SAM" id="MobiDB-lite"/>
    </source>
</evidence>
<feature type="transmembrane region" description="Helical" evidence="3">
    <location>
        <begin position="738"/>
        <end position="771"/>
    </location>
</feature>
<keyword evidence="5" id="KW-1185">Reference proteome</keyword>
<name>A0A835SG53_CHLIN</name>
<reference evidence="4" key="1">
    <citation type="journal article" date="2020" name="bioRxiv">
        <title>Comparative genomics of Chlamydomonas.</title>
        <authorList>
            <person name="Craig R.J."/>
            <person name="Hasan A.R."/>
            <person name="Ness R.W."/>
            <person name="Keightley P.D."/>
        </authorList>
    </citation>
    <scope>NUCLEOTIDE SEQUENCE</scope>
    <source>
        <strain evidence="4">SAG 7.73</strain>
    </source>
</reference>
<dbReference type="OrthoDB" id="550575at2759"/>
<evidence type="ECO:0000313" key="5">
    <source>
        <dbReference type="Proteomes" id="UP000650467"/>
    </source>
</evidence>
<dbReference type="EMBL" id="JAEHOC010000093">
    <property type="protein sequence ID" value="KAG2422793.1"/>
    <property type="molecule type" value="Genomic_DNA"/>
</dbReference>
<feature type="region of interest" description="Disordered" evidence="2">
    <location>
        <begin position="180"/>
        <end position="231"/>
    </location>
</feature>
<dbReference type="InterPro" id="IPR006553">
    <property type="entry name" value="Leu-rich_rpt_Cys-con_subtyp"/>
</dbReference>
<evidence type="ECO:0000313" key="4">
    <source>
        <dbReference type="EMBL" id="KAG2422793.1"/>
    </source>
</evidence>
<feature type="compositionally biased region" description="Gly residues" evidence="2">
    <location>
        <begin position="182"/>
        <end position="195"/>
    </location>
</feature>
<comment type="subcellular location">
    <subcellularLocation>
        <location evidence="1">Cytoplasm</location>
        <location evidence="1">Cytoskeleton</location>
        <location evidence="1">Cilium axoneme</location>
    </subcellularLocation>
</comment>
<proteinExistence type="predicted"/>
<dbReference type="Proteomes" id="UP000650467">
    <property type="component" value="Unassembled WGS sequence"/>
</dbReference>
<dbReference type="GO" id="GO:0019005">
    <property type="term" value="C:SCF ubiquitin ligase complex"/>
    <property type="evidence" value="ECO:0007669"/>
    <property type="project" value="TreeGrafter"/>
</dbReference>
<feature type="compositionally biased region" description="Gly residues" evidence="2">
    <location>
        <begin position="214"/>
        <end position="230"/>
    </location>
</feature>
<dbReference type="GO" id="GO:0031146">
    <property type="term" value="P:SCF-dependent proteasomal ubiquitin-dependent protein catabolic process"/>
    <property type="evidence" value="ECO:0007669"/>
    <property type="project" value="TreeGrafter"/>
</dbReference>
<dbReference type="SMART" id="SM00367">
    <property type="entry name" value="LRR_CC"/>
    <property type="match status" value="7"/>
</dbReference>
<sequence>MTPAAHGNRLNGLLRQYGPHVAALHLGGCPWLNVTGLDYLARWAAAHGNRLNGLLRQYGPHVAALHLGGCPWLNVTGLDYLARCTRLVHLDMTGCSQYSVDAWGALCRHCPQLKSLVVRGCSRLCEPAIIQELFDTPDSQRLALEHLDMQGLLFLQDAASLGAELGHCLERLAGPAAAGQGAEQGAGAGGGGGGGGRRRRRGGVPAGVAAAGLDGRGGGGAGGAPVGAGGPAAPPPPQLYVGDLRPVLGVVRRAGACLRLLDLAGCWSPHGDLALPAALAACSVLEALCLSNWQGGPGVGEALRRLPSTRLRHLNLRAVVPLTDADLLPLLGRCGGRLQALNVGCCGRLSDAVLAALAASCGGSLTALDVCYAEGMTAAGVRAVAAALPRLTEFGFSGFAGLEDVDIAAVVGRLHHLTMLGIGGIPRLTDASLRALAASPCVASGRLAALYAADLPNITLAGVEQLLRAAGGAAALAPAAGPAPAAAGGGGGLGGGGGGLRQLELSRCAQVPAAELAALLAALPGPGGSGCRRYVFNGDMLPAELVAEINPYLRQAAEAEAAATGAAPQPPHRRLAAAASGSGLGPGLAAVTAAVVAALASAAAWVAWGEPLASAAAAPQLALSAAVLRLALRLGGALGLLLRGWLLALLPPQLLPLLAVGKNGVPAAAGLAAQPAACDGGDARLGGSPAPAETCVVGTCCGGSAAGALAATVWRARRWLAALLWRRAQWLLPPGRQLLVNAVAALALLWGLVLLFALALAAAGCLLVGGVTSLG</sequence>
<dbReference type="InterPro" id="IPR032675">
    <property type="entry name" value="LRR_dom_sf"/>
</dbReference>